<proteinExistence type="inferred from homology"/>
<evidence type="ECO:0000256" key="1">
    <source>
        <dbReference type="ARBA" id="ARBA00001561"/>
    </source>
</evidence>
<dbReference type="Pfam" id="PF01510">
    <property type="entry name" value="Amidase_2"/>
    <property type="match status" value="1"/>
</dbReference>
<comment type="catalytic activity">
    <reaction evidence="1">
        <text>Hydrolyzes the link between N-acetylmuramoyl residues and L-amino acid residues in certain cell-wall glycopeptides.</text>
        <dbReference type="EC" id="3.5.1.28"/>
    </reaction>
</comment>
<gene>
    <name evidence="7" type="ORF">METZ01_LOCUS64612</name>
</gene>
<dbReference type="Gene3D" id="3.40.80.10">
    <property type="entry name" value="Peptidoglycan recognition protein-like"/>
    <property type="match status" value="1"/>
</dbReference>
<dbReference type="SUPFAM" id="SSF55846">
    <property type="entry name" value="N-acetylmuramoyl-L-alanine amidase-like"/>
    <property type="match status" value="1"/>
</dbReference>
<feature type="domain" description="N-acetylmuramoyl-L-alanine amidase" evidence="6">
    <location>
        <begin position="43"/>
        <end position="202"/>
    </location>
</feature>
<dbReference type="GO" id="GO:0019867">
    <property type="term" value="C:outer membrane"/>
    <property type="evidence" value="ECO:0007669"/>
    <property type="project" value="TreeGrafter"/>
</dbReference>
<protein>
    <recommendedName>
        <fullName evidence="3">N-acetylmuramoyl-L-alanine amidase</fullName>
        <ecNumber evidence="3">3.5.1.28</ecNumber>
    </recommendedName>
</protein>
<dbReference type="InterPro" id="IPR051206">
    <property type="entry name" value="NAMLAA_amidase_2"/>
</dbReference>
<dbReference type="GO" id="GO:0009254">
    <property type="term" value="P:peptidoglycan turnover"/>
    <property type="evidence" value="ECO:0007669"/>
    <property type="project" value="TreeGrafter"/>
</dbReference>
<comment type="similarity">
    <text evidence="2">Belongs to the N-acetylmuramoyl-L-alanine amidase 2 family.</text>
</comment>
<dbReference type="InterPro" id="IPR036365">
    <property type="entry name" value="PGBD-like_sf"/>
</dbReference>
<evidence type="ECO:0000259" key="6">
    <source>
        <dbReference type="SMART" id="SM00644"/>
    </source>
</evidence>
<evidence type="ECO:0000313" key="7">
    <source>
        <dbReference type="EMBL" id="SVA11758.1"/>
    </source>
</evidence>
<dbReference type="SMART" id="SM00644">
    <property type="entry name" value="Ami_2"/>
    <property type="match status" value="1"/>
</dbReference>
<dbReference type="GO" id="GO:0071555">
    <property type="term" value="P:cell wall organization"/>
    <property type="evidence" value="ECO:0007669"/>
    <property type="project" value="UniProtKB-KW"/>
</dbReference>
<dbReference type="EC" id="3.5.1.28" evidence="3"/>
<dbReference type="InterPro" id="IPR036366">
    <property type="entry name" value="PGBDSf"/>
</dbReference>
<name>A0A381T847_9ZZZZ</name>
<evidence type="ECO:0000256" key="4">
    <source>
        <dbReference type="ARBA" id="ARBA00022801"/>
    </source>
</evidence>
<dbReference type="EMBL" id="UINC01004097">
    <property type="protein sequence ID" value="SVA11758.1"/>
    <property type="molecule type" value="Genomic_DNA"/>
</dbReference>
<dbReference type="CDD" id="cd06583">
    <property type="entry name" value="PGRP"/>
    <property type="match status" value="1"/>
</dbReference>
<dbReference type="Pfam" id="PF01471">
    <property type="entry name" value="PG_binding_1"/>
    <property type="match status" value="1"/>
</dbReference>
<dbReference type="FunFam" id="3.40.80.10:FF:000003">
    <property type="entry name" value="N-acetylmuramoyl-L-alanine amidase"/>
    <property type="match status" value="1"/>
</dbReference>
<dbReference type="AlphaFoldDB" id="A0A381T847"/>
<dbReference type="SUPFAM" id="SSF47090">
    <property type="entry name" value="PGBD-like"/>
    <property type="match status" value="1"/>
</dbReference>
<dbReference type="GO" id="GO:0008745">
    <property type="term" value="F:N-acetylmuramoyl-L-alanine amidase activity"/>
    <property type="evidence" value="ECO:0007669"/>
    <property type="project" value="UniProtKB-EC"/>
</dbReference>
<dbReference type="Gene3D" id="1.10.101.10">
    <property type="entry name" value="PGBD-like superfamily/PGBD"/>
    <property type="match status" value="1"/>
</dbReference>
<dbReference type="GO" id="GO:0009253">
    <property type="term" value="P:peptidoglycan catabolic process"/>
    <property type="evidence" value="ECO:0007669"/>
    <property type="project" value="InterPro"/>
</dbReference>
<reference evidence="7" key="1">
    <citation type="submission" date="2018-05" db="EMBL/GenBank/DDBJ databases">
        <authorList>
            <person name="Lanie J.A."/>
            <person name="Ng W.-L."/>
            <person name="Kazmierczak K.M."/>
            <person name="Andrzejewski T.M."/>
            <person name="Davidsen T.M."/>
            <person name="Wayne K.J."/>
            <person name="Tettelin H."/>
            <person name="Glass J.I."/>
            <person name="Rusch D."/>
            <person name="Podicherti R."/>
            <person name="Tsui H.-C.T."/>
            <person name="Winkler M.E."/>
        </authorList>
    </citation>
    <scope>NUCLEOTIDE SEQUENCE</scope>
</reference>
<dbReference type="InterPro" id="IPR002502">
    <property type="entry name" value="Amidase_domain"/>
</dbReference>
<dbReference type="PANTHER" id="PTHR30417">
    <property type="entry name" value="N-ACETYLMURAMOYL-L-ALANINE AMIDASE AMID"/>
    <property type="match status" value="1"/>
</dbReference>
<keyword evidence="4" id="KW-0378">Hydrolase</keyword>
<evidence type="ECO:0000256" key="3">
    <source>
        <dbReference type="ARBA" id="ARBA00011901"/>
    </source>
</evidence>
<keyword evidence="5" id="KW-0961">Cell wall biogenesis/degradation</keyword>
<evidence type="ECO:0000256" key="5">
    <source>
        <dbReference type="ARBA" id="ARBA00023316"/>
    </source>
</evidence>
<sequence>MNYKNISLVIIFLIVSSIYSTANWSSENNLVSEDIELVTIDKYQSDNFSTRVRFIVIHYTSLDWENSLKVLTRPQYAVSSHYLIPESEDDSYPEDNLLVYRLVNENDRAWHAGDSQWEQRTNINDQSIGIELVNTSECFYEDHNKNLDYASNYICSFYDYDPLQINLLIKLLKQIIDENDEIKPTYIFGHSDIAPERKSDPGPKFPWQLLYQNGIGAWYENPTLDRYWRKFNNNEAPSIQQIQCGLKRYGYNIDITSTMDKQSFYVIRAFQQHFRPWKSDGIADIATAATLWSLLEKYFPESLDKDMNIICPSD</sequence>
<accession>A0A381T847</accession>
<dbReference type="InterPro" id="IPR002477">
    <property type="entry name" value="Peptidoglycan-bd-like"/>
</dbReference>
<organism evidence="7">
    <name type="scientific">marine metagenome</name>
    <dbReference type="NCBI Taxonomy" id="408172"/>
    <lineage>
        <taxon>unclassified sequences</taxon>
        <taxon>metagenomes</taxon>
        <taxon>ecological metagenomes</taxon>
    </lineage>
</organism>
<dbReference type="InterPro" id="IPR036505">
    <property type="entry name" value="Amidase/PGRP_sf"/>
</dbReference>
<dbReference type="PANTHER" id="PTHR30417:SF1">
    <property type="entry name" value="N-ACETYLMURAMOYL-L-ALANINE AMIDASE AMID"/>
    <property type="match status" value="1"/>
</dbReference>
<evidence type="ECO:0000256" key="2">
    <source>
        <dbReference type="ARBA" id="ARBA00007553"/>
    </source>
</evidence>